<keyword evidence="1" id="KW-1133">Transmembrane helix</keyword>
<feature type="transmembrane region" description="Helical" evidence="1">
    <location>
        <begin position="212"/>
        <end position="230"/>
    </location>
</feature>
<sequence>MARFPLLIKIANVLAYVFLTGANVYSGFGPEQDDSPYRTNHPTYISPASFVFGIGGLIHFLLGGYVIYQFFSSNQEVVEDGVGWKFVGISLLNTLWLALWVCILQRHFHVIQRDHLFLALITIFITYSLVSRVYYLIKTDYAGGSFNEKVFIHAPFSLYNAWIYVMFIISIYAAFLPVKEEDESPSILVKSFVVLGLFILSFKASIVYIEAAQGDIVGAVVIAFTLYGIFVEQTDPVIHWTALGFAIITSIHILKPFYLKYVRGEEGERARLLP</sequence>
<feature type="transmembrane region" description="Helical" evidence="1">
    <location>
        <begin position="116"/>
        <end position="137"/>
    </location>
</feature>
<dbReference type="Proteomes" id="UP000789570">
    <property type="component" value="Unassembled WGS sequence"/>
</dbReference>
<dbReference type="EMBL" id="CAJVPQ010005968">
    <property type="protein sequence ID" value="CAG8678712.1"/>
    <property type="molecule type" value="Genomic_DNA"/>
</dbReference>
<feature type="transmembrane region" description="Helical" evidence="1">
    <location>
        <begin position="237"/>
        <end position="254"/>
    </location>
</feature>
<feature type="transmembrane region" description="Helical" evidence="1">
    <location>
        <begin position="187"/>
        <end position="206"/>
    </location>
</feature>
<keyword evidence="1" id="KW-0812">Transmembrane</keyword>
<feature type="transmembrane region" description="Helical" evidence="1">
    <location>
        <begin position="157"/>
        <end position="175"/>
    </location>
</feature>
<dbReference type="OrthoDB" id="5586934at2759"/>
<proteinExistence type="predicted"/>
<dbReference type="AlphaFoldDB" id="A0A9N9HIQ7"/>
<dbReference type="PANTHER" id="PTHR33802:SF1">
    <property type="entry name" value="XK-RELATED PROTEIN"/>
    <property type="match status" value="1"/>
</dbReference>
<reference evidence="2" key="1">
    <citation type="submission" date="2021-06" db="EMBL/GenBank/DDBJ databases">
        <authorList>
            <person name="Kallberg Y."/>
            <person name="Tangrot J."/>
            <person name="Rosling A."/>
        </authorList>
    </citation>
    <scope>NUCLEOTIDE SEQUENCE</scope>
    <source>
        <strain evidence="2">UK204</strain>
    </source>
</reference>
<comment type="caution">
    <text evidence="2">The sequence shown here is derived from an EMBL/GenBank/DDBJ whole genome shotgun (WGS) entry which is preliminary data.</text>
</comment>
<organism evidence="2 3">
    <name type="scientific">Funneliformis caledonium</name>
    <dbReference type="NCBI Taxonomy" id="1117310"/>
    <lineage>
        <taxon>Eukaryota</taxon>
        <taxon>Fungi</taxon>
        <taxon>Fungi incertae sedis</taxon>
        <taxon>Mucoromycota</taxon>
        <taxon>Glomeromycotina</taxon>
        <taxon>Glomeromycetes</taxon>
        <taxon>Glomerales</taxon>
        <taxon>Glomeraceae</taxon>
        <taxon>Funneliformis</taxon>
    </lineage>
</organism>
<dbReference type="PANTHER" id="PTHR33802">
    <property type="entry name" value="SI:CH211-161H7.5-RELATED"/>
    <property type="match status" value="1"/>
</dbReference>
<evidence type="ECO:0000256" key="1">
    <source>
        <dbReference type="SAM" id="Phobius"/>
    </source>
</evidence>
<accession>A0A9N9HIQ7</accession>
<evidence type="ECO:0000313" key="3">
    <source>
        <dbReference type="Proteomes" id="UP000789570"/>
    </source>
</evidence>
<feature type="transmembrane region" description="Helical" evidence="1">
    <location>
        <begin position="6"/>
        <end position="28"/>
    </location>
</feature>
<feature type="transmembrane region" description="Helical" evidence="1">
    <location>
        <begin position="83"/>
        <end position="104"/>
    </location>
</feature>
<gene>
    <name evidence="2" type="ORF">FCALED_LOCUS12385</name>
</gene>
<protein>
    <submittedName>
        <fullName evidence="2">10184_t:CDS:1</fullName>
    </submittedName>
</protein>
<name>A0A9N9HIQ7_9GLOM</name>
<evidence type="ECO:0000313" key="2">
    <source>
        <dbReference type="EMBL" id="CAG8678712.1"/>
    </source>
</evidence>
<feature type="transmembrane region" description="Helical" evidence="1">
    <location>
        <begin position="49"/>
        <end position="71"/>
    </location>
</feature>
<keyword evidence="1" id="KW-0472">Membrane</keyword>
<keyword evidence="3" id="KW-1185">Reference proteome</keyword>